<dbReference type="Proteomes" id="UP000094828">
    <property type="component" value="Unassembled WGS sequence"/>
</dbReference>
<comment type="similarity">
    <text evidence="2">Belongs to the sulfatase family.</text>
</comment>
<dbReference type="GO" id="GO:0004065">
    <property type="term" value="F:arylsulfatase activity"/>
    <property type="evidence" value="ECO:0007669"/>
    <property type="project" value="TreeGrafter"/>
</dbReference>
<dbReference type="InterPro" id="IPR000917">
    <property type="entry name" value="Sulfatase_N"/>
</dbReference>
<dbReference type="InterPro" id="IPR050738">
    <property type="entry name" value="Sulfatase"/>
</dbReference>
<accession>A0A1C3EK00</accession>
<dbReference type="GO" id="GO:0046872">
    <property type="term" value="F:metal ion binding"/>
    <property type="evidence" value="ECO:0007669"/>
    <property type="project" value="UniProtKB-KW"/>
</dbReference>
<dbReference type="AlphaFoldDB" id="A0A1C3EK00"/>
<evidence type="ECO:0000256" key="4">
    <source>
        <dbReference type="ARBA" id="ARBA00022729"/>
    </source>
</evidence>
<organism evidence="8 9">
    <name type="scientific">Planctopirus hydrillae</name>
    <dbReference type="NCBI Taxonomy" id="1841610"/>
    <lineage>
        <taxon>Bacteria</taxon>
        <taxon>Pseudomonadati</taxon>
        <taxon>Planctomycetota</taxon>
        <taxon>Planctomycetia</taxon>
        <taxon>Planctomycetales</taxon>
        <taxon>Planctomycetaceae</taxon>
        <taxon>Planctopirus</taxon>
    </lineage>
</organism>
<comment type="caution">
    <text evidence="8">The sequence shown here is derived from an EMBL/GenBank/DDBJ whole genome shotgun (WGS) entry which is preliminary data.</text>
</comment>
<evidence type="ECO:0000259" key="7">
    <source>
        <dbReference type="Pfam" id="PF00884"/>
    </source>
</evidence>
<gene>
    <name evidence="8" type="ORF">A6X21_18610</name>
</gene>
<proteinExistence type="inferred from homology"/>
<dbReference type="EMBL" id="LYDR01000051">
    <property type="protein sequence ID" value="ODA33559.1"/>
    <property type="molecule type" value="Genomic_DNA"/>
</dbReference>
<protein>
    <recommendedName>
        <fullName evidence="7">Sulfatase N-terminal domain-containing protein</fullName>
    </recommendedName>
</protein>
<dbReference type="STRING" id="1841610.A6X21_18610"/>
<dbReference type="InterPro" id="IPR017850">
    <property type="entry name" value="Alkaline_phosphatase_core_sf"/>
</dbReference>
<evidence type="ECO:0000256" key="3">
    <source>
        <dbReference type="ARBA" id="ARBA00022723"/>
    </source>
</evidence>
<evidence type="ECO:0000256" key="5">
    <source>
        <dbReference type="ARBA" id="ARBA00022801"/>
    </source>
</evidence>
<dbReference type="Gene3D" id="3.40.720.10">
    <property type="entry name" value="Alkaline Phosphatase, subunit A"/>
    <property type="match status" value="1"/>
</dbReference>
<dbReference type="Pfam" id="PF00884">
    <property type="entry name" value="Sulfatase"/>
    <property type="match status" value="1"/>
</dbReference>
<dbReference type="PANTHER" id="PTHR42693">
    <property type="entry name" value="ARYLSULFATASE FAMILY MEMBER"/>
    <property type="match status" value="1"/>
</dbReference>
<evidence type="ECO:0000313" key="8">
    <source>
        <dbReference type="EMBL" id="ODA33559.1"/>
    </source>
</evidence>
<keyword evidence="9" id="KW-1185">Reference proteome</keyword>
<evidence type="ECO:0000256" key="2">
    <source>
        <dbReference type="ARBA" id="ARBA00008779"/>
    </source>
</evidence>
<sequence length="637" mass="70180">MLPDCQAYFSQRRLTRILSGLGLLFASLIWILATSPAPLVLAQITPETSADLISAPLAQRPNIIVIMVDDLGWRDTSIYGSKSSRTPQIDALAARGVIFTQAYSSSSLDEPSRASLLTGKWPARLKLTQSRELNPGKILEPSLPQSALSHISMITPTSRTQLPGDELTAAEILQTAGYATAFMGEWNLGENASQPEHQGFSHVVRSSPLTSQPQLAGQHTDDLLTQQAINWMETNSREPFFLNLWYQSVGAPFEAPPADIQQARTSADPSQDPQHAPVMAAMIAALDQRVGLIVAALERLKLTERTIIVFTSDNGGNMTDTIEGDLLTSNRPLRGGKGSMYEGGSRVPLIVVWPGVATPARSCDDVVSAVDLLPTLVDMASGTIPPGHHIDGVNLKPALTGATDFDRGAIFHHYPHYNPTTGTTPAISVRSENMKLIRFFGGHVTQTDRIEVYDLQNDPGERINLARSRRDEIVRMTNLIQNFLKETSALVPQKNPNFERPQQGWATGADAEVEDGELVLKRSGDRPILFETYDVPHVNRQLRLRLPLKTSSRMEGRVMWSTSSEQSFTQNRQVKFAVTQKGEWETHEITLPVQDLLTGIRIEFGKGNSDLSLGWIRAELIDGNLVKEWQFGEVESE</sequence>
<evidence type="ECO:0000256" key="6">
    <source>
        <dbReference type="ARBA" id="ARBA00022837"/>
    </source>
</evidence>
<dbReference type="PANTHER" id="PTHR42693:SF42">
    <property type="entry name" value="ARYLSULFATASE G"/>
    <property type="match status" value="1"/>
</dbReference>
<evidence type="ECO:0000256" key="1">
    <source>
        <dbReference type="ARBA" id="ARBA00001913"/>
    </source>
</evidence>
<comment type="cofactor">
    <cofactor evidence="1">
        <name>Ca(2+)</name>
        <dbReference type="ChEBI" id="CHEBI:29108"/>
    </cofactor>
</comment>
<dbReference type="RefSeq" id="WP_068846874.1">
    <property type="nucleotide sequence ID" value="NZ_LYDR01000051.1"/>
</dbReference>
<evidence type="ECO:0000313" key="9">
    <source>
        <dbReference type="Proteomes" id="UP000094828"/>
    </source>
</evidence>
<dbReference type="CDD" id="cd16144">
    <property type="entry name" value="ARS_like"/>
    <property type="match status" value="1"/>
</dbReference>
<dbReference type="SUPFAM" id="SSF53649">
    <property type="entry name" value="Alkaline phosphatase-like"/>
    <property type="match status" value="1"/>
</dbReference>
<reference evidence="8 9" key="1">
    <citation type="submission" date="2016-05" db="EMBL/GenBank/DDBJ databases">
        <title>Genomic and physiological characterization of Planctopirus sp. isolated from fresh water lake.</title>
        <authorList>
            <person name="Subhash Y."/>
            <person name="Ramana C."/>
        </authorList>
    </citation>
    <scope>NUCLEOTIDE SEQUENCE [LARGE SCALE GENOMIC DNA]</scope>
    <source>
        <strain evidence="8 9">JC280</strain>
    </source>
</reference>
<keyword evidence="3" id="KW-0479">Metal-binding</keyword>
<name>A0A1C3EK00_9PLAN</name>
<keyword evidence="5" id="KW-0378">Hydrolase</keyword>
<keyword evidence="6" id="KW-0106">Calcium</keyword>
<dbReference type="Gene3D" id="3.30.1120.10">
    <property type="match status" value="1"/>
</dbReference>
<keyword evidence="4" id="KW-0732">Signal</keyword>
<feature type="domain" description="Sulfatase N-terminal" evidence="7">
    <location>
        <begin position="61"/>
        <end position="380"/>
    </location>
</feature>